<name>A0A7I8XAQ5_BURXY</name>
<feature type="region of interest" description="Disordered" evidence="1">
    <location>
        <begin position="1"/>
        <end position="21"/>
    </location>
</feature>
<comment type="caution">
    <text evidence="2">The sequence shown here is derived from an EMBL/GenBank/DDBJ whole genome shotgun (WGS) entry which is preliminary data.</text>
</comment>
<accession>A0A7I8XAQ5</accession>
<feature type="region of interest" description="Disordered" evidence="1">
    <location>
        <begin position="383"/>
        <end position="410"/>
    </location>
</feature>
<feature type="region of interest" description="Disordered" evidence="1">
    <location>
        <begin position="474"/>
        <end position="496"/>
    </location>
</feature>
<feature type="region of interest" description="Disordered" evidence="1">
    <location>
        <begin position="110"/>
        <end position="146"/>
    </location>
</feature>
<dbReference type="Proteomes" id="UP000659654">
    <property type="component" value="Unassembled WGS sequence"/>
</dbReference>
<dbReference type="Proteomes" id="UP000582659">
    <property type="component" value="Unassembled WGS sequence"/>
</dbReference>
<dbReference type="AlphaFoldDB" id="A0A7I8XAQ5"/>
<protein>
    <submittedName>
        <fullName evidence="2">(pine wood nematode) hypothetical protein</fullName>
    </submittedName>
</protein>
<evidence type="ECO:0000313" key="2">
    <source>
        <dbReference type="EMBL" id="CAD5208685.1"/>
    </source>
</evidence>
<gene>
    <name evidence="2" type="ORF">BXYJ_LOCUS921</name>
</gene>
<reference evidence="2" key="1">
    <citation type="submission" date="2020-09" db="EMBL/GenBank/DDBJ databases">
        <authorList>
            <person name="Kikuchi T."/>
        </authorList>
    </citation>
    <scope>NUCLEOTIDE SEQUENCE</scope>
    <source>
        <strain evidence="2">Ka4C1</strain>
    </source>
</reference>
<feature type="region of interest" description="Disordered" evidence="1">
    <location>
        <begin position="257"/>
        <end position="277"/>
    </location>
</feature>
<dbReference type="EMBL" id="CAJFCV020000001">
    <property type="protein sequence ID" value="CAG9082483.1"/>
    <property type="molecule type" value="Genomic_DNA"/>
</dbReference>
<dbReference type="OrthoDB" id="5792526at2759"/>
<proteinExistence type="predicted"/>
<feature type="compositionally biased region" description="Low complexity" evidence="1">
    <location>
        <begin position="124"/>
        <end position="139"/>
    </location>
</feature>
<organism evidence="2 3">
    <name type="scientific">Bursaphelenchus xylophilus</name>
    <name type="common">Pinewood nematode worm</name>
    <name type="synonym">Aphelenchoides xylophilus</name>
    <dbReference type="NCBI Taxonomy" id="6326"/>
    <lineage>
        <taxon>Eukaryota</taxon>
        <taxon>Metazoa</taxon>
        <taxon>Ecdysozoa</taxon>
        <taxon>Nematoda</taxon>
        <taxon>Chromadorea</taxon>
        <taxon>Rhabditida</taxon>
        <taxon>Tylenchina</taxon>
        <taxon>Tylenchomorpha</taxon>
        <taxon>Aphelenchoidea</taxon>
        <taxon>Aphelenchoididae</taxon>
        <taxon>Bursaphelenchus</taxon>
    </lineage>
</organism>
<evidence type="ECO:0000256" key="1">
    <source>
        <dbReference type="SAM" id="MobiDB-lite"/>
    </source>
</evidence>
<dbReference type="EMBL" id="CAJFDI010000001">
    <property type="protein sequence ID" value="CAD5208685.1"/>
    <property type="molecule type" value="Genomic_DNA"/>
</dbReference>
<feature type="compositionally biased region" description="Polar residues" evidence="1">
    <location>
        <begin position="386"/>
        <end position="410"/>
    </location>
</feature>
<evidence type="ECO:0000313" key="3">
    <source>
        <dbReference type="Proteomes" id="UP000659654"/>
    </source>
</evidence>
<feature type="region of interest" description="Disordered" evidence="1">
    <location>
        <begin position="195"/>
        <end position="225"/>
    </location>
</feature>
<keyword evidence="3" id="KW-1185">Reference proteome</keyword>
<sequence length="496" mass="55318">MSGAPFSQVHNSPRCPVQPGAQFTQVPRSARCTIRQISADDYDQIKGILGKRVTIMDSQILEDFKVSSTRQRLESCIQDIQQLDALRLKHKLLIEQLRRDYPSMRSFMQSLEDSDDSQTHSPRSQDSGSQQTSGSSDSGFGHNRDQSMTYSNFRKLSLEERKDRKNVLNSGHLVENTLKNLTTQFNPVLPTTSWTMRSKGPLDTANRPHSCYGKMEQENGNGRPSSLIVTSKRGSRILDSFAQLTPPPVTRKFATVQPPIRADGPPKVMVRPTPEKRESILQVKPQTLLNNRSLQKAELCSPTVSKPPCPPTLTPSTNSAFTARSLNNLISNNLSTRTANNNTPCLQKGIKKTSSFEIPTVTPFNWKNCSMVEEVPRKPSMEVYGPSTTLPTQNSKISNFTSNRPSGNNNVSQFENRWKKNVASVPPTIQKCEPNPPAISRMTPLPKIENATLTKAHSNTGKFTSSCSIAISVPSKNPNRPVIRVRRPKEWHESDL</sequence>